<name>A0A1Q2ZU78_ZYGRO</name>
<organism evidence="4 5">
    <name type="scientific">Zygosaccharomyces rouxii</name>
    <dbReference type="NCBI Taxonomy" id="4956"/>
    <lineage>
        <taxon>Eukaryota</taxon>
        <taxon>Fungi</taxon>
        <taxon>Dikarya</taxon>
        <taxon>Ascomycota</taxon>
        <taxon>Saccharomycotina</taxon>
        <taxon>Saccharomycetes</taxon>
        <taxon>Saccharomycetales</taxon>
        <taxon>Saccharomycetaceae</taxon>
        <taxon>Zygosaccharomyces</taxon>
    </lineage>
</organism>
<dbReference type="InterPro" id="IPR050425">
    <property type="entry name" value="NAD(P)_dehydrat-like"/>
</dbReference>
<evidence type="ECO:0000259" key="3">
    <source>
        <dbReference type="Pfam" id="PF01370"/>
    </source>
</evidence>
<dbReference type="SUPFAM" id="SSF51735">
    <property type="entry name" value="NAD(P)-binding Rossmann-fold domains"/>
    <property type="match status" value="1"/>
</dbReference>
<dbReference type="Pfam" id="PF01370">
    <property type="entry name" value="Epimerase"/>
    <property type="match status" value="1"/>
</dbReference>
<dbReference type="AlphaFoldDB" id="A0A1Q2ZU78"/>
<comment type="caution">
    <text evidence="4">The sequence shown here is derived from an EMBL/GenBank/DDBJ whole genome shotgun (WGS) entry which is preliminary data.</text>
</comment>
<dbReference type="eggNOG" id="KOG1502">
    <property type="taxonomic scope" value="Eukaryota"/>
</dbReference>
<accession>A0A1Q2ZU78</accession>
<gene>
    <name evidence="4" type="ORF">ZYGR_0C00310</name>
</gene>
<dbReference type="Proteomes" id="UP000187013">
    <property type="component" value="Unassembled WGS sequence"/>
</dbReference>
<sequence length="337" mass="37577">MTVLVTGAAGFIAKHVIHDLLREDYKVLGTVRSETEGSLLLRQFDNSNLCFEVVPEIADPEVVEELFVKHGEDIDVIIHLASPSIHCSYDYETTMMKPIIEGTKNILNSCSKYKVQRVVIASSAMSMIDFCTIYDDGLVFTEEDWNPVTRNNYGNIPTVAYATAKKFAELEAWKFVKNNKVSFELSIVCPTYVFGPRLFDGDVDDLLNLANKPIDDIIHSVAGDPLEPYLHSEFVDVRDVARAHILAFQRDAAKGKRLAVSAGKFNSQEIVDILNYTFPQLKGNITQGLKSGVADETLGACIGTVKTNEILGINYRTLEETTYDLTKQILRVEGKLE</sequence>
<dbReference type="EMBL" id="BDGX01000003">
    <property type="protein sequence ID" value="GAV46989.1"/>
    <property type="molecule type" value="Genomic_DNA"/>
</dbReference>
<dbReference type="PANTHER" id="PTHR10366">
    <property type="entry name" value="NAD DEPENDENT EPIMERASE/DEHYDRATASE"/>
    <property type="match status" value="1"/>
</dbReference>
<dbReference type="GO" id="GO:0016616">
    <property type="term" value="F:oxidoreductase activity, acting on the CH-OH group of donors, NAD or NADP as acceptor"/>
    <property type="evidence" value="ECO:0007669"/>
    <property type="project" value="TreeGrafter"/>
</dbReference>
<evidence type="ECO:0000313" key="4">
    <source>
        <dbReference type="EMBL" id="GAV46989.1"/>
    </source>
</evidence>
<reference evidence="4 5" key="1">
    <citation type="submission" date="2016-08" db="EMBL/GenBank/DDBJ databases">
        <title>Draft genome sequence of allopolyploid Zygosaccharomyces rouxii.</title>
        <authorList>
            <person name="Watanabe J."/>
            <person name="Uehara K."/>
            <person name="Mogi Y."/>
            <person name="Tsukioka Y."/>
        </authorList>
    </citation>
    <scope>NUCLEOTIDE SEQUENCE [LARGE SCALE GENOMIC DNA]</scope>
    <source>
        <strain evidence="4 5">NBRC 110957</strain>
    </source>
</reference>
<protein>
    <recommendedName>
        <fullName evidence="3">NAD-dependent epimerase/dehydratase domain-containing protein</fullName>
    </recommendedName>
</protein>
<dbReference type="Gene3D" id="3.40.50.720">
    <property type="entry name" value="NAD(P)-binding Rossmann-like Domain"/>
    <property type="match status" value="1"/>
</dbReference>
<evidence type="ECO:0000256" key="1">
    <source>
        <dbReference type="ARBA" id="ARBA00023002"/>
    </source>
</evidence>
<evidence type="ECO:0000256" key="2">
    <source>
        <dbReference type="ARBA" id="ARBA00023445"/>
    </source>
</evidence>
<proteinExistence type="inferred from homology"/>
<dbReference type="PANTHER" id="PTHR10366:SF844">
    <property type="entry name" value="NADPH-DEPENDENT METHYLGLYOXAL REDUCTASE GRE2"/>
    <property type="match status" value="1"/>
</dbReference>
<keyword evidence="1" id="KW-0560">Oxidoreductase</keyword>
<feature type="domain" description="NAD-dependent epimerase/dehydratase" evidence="3">
    <location>
        <begin position="3"/>
        <end position="254"/>
    </location>
</feature>
<dbReference type="InterPro" id="IPR001509">
    <property type="entry name" value="Epimerase_deHydtase"/>
</dbReference>
<dbReference type="OrthoDB" id="2735536at2759"/>
<evidence type="ECO:0000313" key="5">
    <source>
        <dbReference type="Proteomes" id="UP000187013"/>
    </source>
</evidence>
<dbReference type="InterPro" id="IPR036291">
    <property type="entry name" value="NAD(P)-bd_dom_sf"/>
</dbReference>
<comment type="similarity">
    <text evidence="2">Belongs to the NAD(P)-dependent epimerase/dehydratase family. Dihydroflavonol-4-reductase subfamily.</text>
</comment>